<feature type="compositionally biased region" description="Polar residues" evidence="1">
    <location>
        <begin position="75"/>
        <end position="104"/>
    </location>
</feature>
<feature type="compositionally biased region" description="Low complexity" evidence="1">
    <location>
        <begin position="54"/>
        <end position="74"/>
    </location>
</feature>
<evidence type="ECO:0000313" key="2">
    <source>
        <dbReference type="EMBL" id="JAB92320.1"/>
    </source>
</evidence>
<accession>W8ATZ9</accession>
<protein>
    <submittedName>
        <fullName evidence="2">Uncharacterized protein</fullName>
    </submittedName>
</protein>
<proteinExistence type="evidence at transcript level"/>
<feature type="region of interest" description="Disordered" evidence="1">
    <location>
        <begin position="46"/>
        <end position="104"/>
    </location>
</feature>
<name>W8ATZ9_CERCA</name>
<dbReference type="AlphaFoldDB" id="W8ATZ9"/>
<reference evidence="2" key="2">
    <citation type="journal article" date="2014" name="BMC Genomics">
        <title>A genomic perspective to assessing quality of mass-reared SIT flies used in Mediterranean fruit fly (Ceratitis capitata) eradication in California.</title>
        <authorList>
            <person name="Calla B."/>
            <person name="Hall B."/>
            <person name="Hou S."/>
            <person name="Geib S.M."/>
        </authorList>
    </citation>
    <scope>NUCLEOTIDE SEQUENCE</scope>
</reference>
<dbReference type="EMBL" id="GAMC01014235">
    <property type="protein sequence ID" value="JAB92320.1"/>
    <property type="molecule type" value="mRNA"/>
</dbReference>
<sequence length="104" mass="12028">MIFSTRNLFSSIEIYDLYAYNRIGKKIKKVAPLSFGWRRGIVGTATPLIANRNKPQQSQSKQPSQPTKRQQQQQLHSSNKRQSTTKLRPIQSQPNTFIIDLQQQ</sequence>
<evidence type="ECO:0000256" key="1">
    <source>
        <dbReference type="SAM" id="MobiDB-lite"/>
    </source>
</evidence>
<organism evidence="2">
    <name type="scientific">Ceratitis capitata</name>
    <name type="common">Mediterranean fruit fly</name>
    <name type="synonym">Tephritis capitata</name>
    <dbReference type="NCBI Taxonomy" id="7213"/>
    <lineage>
        <taxon>Eukaryota</taxon>
        <taxon>Metazoa</taxon>
        <taxon>Ecdysozoa</taxon>
        <taxon>Arthropoda</taxon>
        <taxon>Hexapoda</taxon>
        <taxon>Insecta</taxon>
        <taxon>Pterygota</taxon>
        <taxon>Neoptera</taxon>
        <taxon>Endopterygota</taxon>
        <taxon>Diptera</taxon>
        <taxon>Brachycera</taxon>
        <taxon>Muscomorpha</taxon>
        <taxon>Tephritoidea</taxon>
        <taxon>Tephritidae</taxon>
        <taxon>Ceratitis</taxon>
        <taxon>Ceratitis</taxon>
    </lineage>
</organism>
<reference evidence="2" key="1">
    <citation type="submission" date="2013-07" db="EMBL/GenBank/DDBJ databases">
        <authorList>
            <person name="Geib S."/>
        </authorList>
    </citation>
    <scope>NUCLEOTIDE SEQUENCE</scope>
</reference>